<dbReference type="Proteomes" id="UP001281410">
    <property type="component" value="Unassembled WGS sequence"/>
</dbReference>
<dbReference type="PANTHER" id="PTHR46890">
    <property type="entry name" value="NON-LTR RETROLELEMENT REVERSE TRANSCRIPTASE-LIKE PROTEIN-RELATED"/>
    <property type="match status" value="1"/>
</dbReference>
<protein>
    <recommendedName>
        <fullName evidence="3">Reverse transcriptase domain-containing protein</fullName>
    </recommendedName>
</protein>
<name>A0AAE0A0C3_9ROSI</name>
<accession>A0AAE0A0C3</accession>
<dbReference type="InterPro" id="IPR052343">
    <property type="entry name" value="Retrotransposon-Effector_Assoc"/>
</dbReference>
<evidence type="ECO:0000313" key="2">
    <source>
        <dbReference type="Proteomes" id="UP001281410"/>
    </source>
</evidence>
<keyword evidence="2" id="KW-1185">Reference proteome</keyword>
<comment type="caution">
    <text evidence="1">The sequence shown here is derived from an EMBL/GenBank/DDBJ whole genome shotgun (WGS) entry which is preliminary data.</text>
</comment>
<sequence length="115" mass="12897">MKNSLWKLFTAEEIKCATFDMGPTKAPGPDGFQAIFYQKCWNVVGDETSRIWLQILNGEVVLIKKLANPLSLKEFRPIGLYSFVYKIVTKVLANRMKACLPSIISPNQSAFVPTA</sequence>
<proteinExistence type="predicted"/>
<evidence type="ECO:0008006" key="3">
    <source>
        <dbReference type="Google" id="ProtNLM"/>
    </source>
</evidence>
<reference evidence="1" key="1">
    <citation type="journal article" date="2023" name="Plant J.">
        <title>Genome sequences and population genomics provide insights into the demographic history, inbreeding, and mutation load of two 'living fossil' tree species of Dipteronia.</title>
        <authorList>
            <person name="Feng Y."/>
            <person name="Comes H.P."/>
            <person name="Chen J."/>
            <person name="Zhu S."/>
            <person name="Lu R."/>
            <person name="Zhang X."/>
            <person name="Li P."/>
            <person name="Qiu J."/>
            <person name="Olsen K.M."/>
            <person name="Qiu Y."/>
        </authorList>
    </citation>
    <scope>NUCLEOTIDE SEQUENCE</scope>
    <source>
        <strain evidence="1">NBL</strain>
    </source>
</reference>
<dbReference type="PANTHER" id="PTHR46890:SF48">
    <property type="entry name" value="RNA-DIRECTED DNA POLYMERASE"/>
    <property type="match status" value="1"/>
</dbReference>
<gene>
    <name evidence="1" type="ORF">Dsin_021525</name>
</gene>
<dbReference type="EMBL" id="JANJYJ010000007">
    <property type="protein sequence ID" value="KAK3198110.1"/>
    <property type="molecule type" value="Genomic_DNA"/>
</dbReference>
<organism evidence="1 2">
    <name type="scientific">Dipteronia sinensis</name>
    <dbReference type="NCBI Taxonomy" id="43782"/>
    <lineage>
        <taxon>Eukaryota</taxon>
        <taxon>Viridiplantae</taxon>
        <taxon>Streptophyta</taxon>
        <taxon>Embryophyta</taxon>
        <taxon>Tracheophyta</taxon>
        <taxon>Spermatophyta</taxon>
        <taxon>Magnoliopsida</taxon>
        <taxon>eudicotyledons</taxon>
        <taxon>Gunneridae</taxon>
        <taxon>Pentapetalae</taxon>
        <taxon>rosids</taxon>
        <taxon>malvids</taxon>
        <taxon>Sapindales</taxon>
        <taxon>Sapindaceae</taxon>
        <taxon>Hippocastanoideae</taxon>
        <taxon>Acereae</taxon>
        <taxon>Dipteronia</taxon>
    </lineage>
</organism>
<evidence type="ECO:0000313" key="1">
    <source>
        <dbReference type="EMBL" id="KAK3198110.1"/>
    </source>
</evidence>
<dbReference type="AlphaFoldDB" id="A0AAE0A0C3"/>